<dbReference type="Gene3D" id="3.40.630.30">
    <property type="match status" value="1"/>
</dbReference>
<reference evidence="1 2" key="1">
    <citation type="submission" date="2021-02" db="EMBL/GenBank/DDBJ databases">
        <title>Genome assembly of Pseudopithomyces chartarum.</title>
        <authorList>
            <person name="Jauregui R."/>
            <person name="Singh J."/>
            <person name="Voisey C."/>
        </authorList>
    </citation>
    <scope>NUCLEOTIDE SEQUENCE [LARGE SCALE GENOMIC DNA]</scope>
    <source>
        <strain evidence="1 2">AGR01</strain>
    </source>
</reference>
<evidence type="ECO:0000313" key="1">
    <source>
        <dbReference type="EMBL" id="KAK3215070.1"/>
    </source>
</evidence>
<proteinExistence type="predicted"/>
<sequence>MPPNVPVRAMPPVPVLPALDGVRVATLEDLPRIATVAAAGFFHSPTFHYQRVEHALYSDDTLLSYWTEYMRALRDPTSVVLVAEDVLLEHEDDTVYAALKNAASYSSATGRAGSKVVVGVASVGFKPGSPYQGMFQPLCSQDGLESRLIPVNLNRDFCKERVRVYNEATAPAKARHLEGQMRLSTLAVHPAYWRRGHASRLVSWSTTLADLDGVPMGISAVPQGAIIAARAGFEERELVAVPRACVHNEMSVVGGPKAVEMELWVAIRHPCGTPVSGDSATSLDLH</sequence>
<gene>
    <name evidence="1" type="ORF">GRF29_19g2127211</name>
</gene>
<comment type="caution">
    <text evidence="1">The sequence shown here is derived from an EMBL/GenBank/DDBJ whole genome shotgun (WGS) entry which is preliminary data.</text>
</comment>
<dbReference type="SUPFAM" id="SSF55729">
    <property type="entry name" value="Acyl-CoA N-acyltransferases (Nat)"/>
    <property type="match status" value="1"/>
</dbReference>
<dbReference type="InterPro" id="IPR052523">
    <property type="entry name" value="Trichothecene_AcTrans"/>
</dbReference>
<name>A0AAN6M4H9_9PLEO</name>
<accession>A0AAN6M4H9</accession>
<organism evidence="1 2">
    <name type="scientific">Pseudopithomyces chartarum</name>
    <dbReference type="NCBI Taxonomy" id="1892770"/>
    <lineage>
        <taxon>Eukaryota</taxon>
        <taxon>Fungi</taxon>
        <taxon>Dikarya</taxon>
        <taxon>Ascomycota</taxon>
        <taxon>Pezizomycotina</taxon>
        <taxon>Dothideomycetes</taxon>
        <taxon>Pleosporomycetidae</taxon>
        <taxon>Pleosporales</taxon>
        <taxon>Massarineae</taxon>
        <taxon>Didymosphaeriaceae</taxon>
        <taxon>Pseudopithomyces</taxon>
    </lineage>
</organism>
<dbReference type="EMBL" id="WVTA01000003">
    <property type="protein sequence ID" value="KAK3215070.1"/>
    <property type="molecule type" value="Genomic_DNA"/>
</dbReference>
<dbReference type="PANTHER" id="PTHR42791:SF2">
    <property type="entry name" value="N-ACETYLTRANSFERASE DOMAIN-CONTAINING PROTEIN"/>
    <property type="match status" value="1"/>
</dbReference>
<dbReference type="PANTHER" id="PTHR42791">
    <property type="entry name" value="GNAT FAMILY ACETYLTRANSFERASE"/>
    <property type="match status" value="1"/>
</dbReference>
<protein>
    <recommendedName>
        <fullName evidence="3">N-acetyltransferase domain-containing protein</fullName>
    </recommendedName>
</protein>
<dbReference type="InterPro" id="IPR016181">
    <property type="entry name" value="Acyl_CoA_acyltransferase"/>
</dbReference>
<evidence type="ECO:0000313" key="2">
    <source>
        <dbReference type="Proteomes" id="UP001280581"/>
    </source>
</evidence>
<dbReference type="Proteomes" id="UP001280581">
    <property type="component" value="Unassembled WGS sequence"/>
</dbReference>
<dbReference type="AlphaFoldDB" id="A0AAN6M4H9"/>
<keyword evidence="2" id="KW-1185">Reference proteome</keyword>
<evidence type="ECO:0008006" key="3">
    <source>
        <dbReference type="Google" id="ProtNLM"/>
    </source>
</evidence>